<dbReference type="EMBL" id="JAEIKK010000005">
    <property type="protein sequence ID" value="MBI6711992.1"/>
    <property type="molecule type" value="Genomic_DNA"/>
</dbReference>
<evidence type="ECO:0000313" key="1">
    <source>
        <dbReference type="EMBL" id="MBI6711992.1"/>
    </source>
</evidence>
<protein>
    <submittedName>
        <fullName evidence="1">Uncharacterized protein</fullName>
    </submittedName>
</protein>
<dbReference type="AlphaFoldDB" id="A0AAW4DSY6"/>
<evidence type="ECO:0000313" key="2">
    <source>
        <dbReference type="Proteomes" id="UP000629611"/>
    </source>
</evidence>
<dbReference type="Proteomes" id="UP000629611">
    <property type="component" value="Unassembled WGS sequence"/>
</dbReference>
<organism evidence="1 2">
    <name type="scientific">Pseudomonas syringae</name>
    <dbReference type="NCBI Taxonomy" id="317"/>
    <lineage>
        <taxon>Bacteria</taxon>
        <taxon>Pseudomonadati</taxon>
        <taxon>Pseudomonadota</taxon>
        <taxon>Gammaproteobacteria</taxon>
        <taxon>Pseudomonadales</taxon>
        <taxon>Pseudomonadaceae</taxon>
        <taxon>Pseudomonas</taxon>
    </lineage>
</organism>
<accession>A0AAW4DSY6</accession>
<proteinExistence type="predicted"/>
<name>A0AAW4DSY6_PSESX</name>
<sequence length="1248" mass="142981">MSAYELIKDLEKKLTLYKDHHAVTSQVRPNRIHELLADLICRATIYPRLLTRKVVKGLIEDRQPWPAVDSGEYCLAYPVSIKDLEEARMISFPHNNLCVQRTVTTSPEMPVKLRNQLHAHDLLYDVSYRGGELEAPHLRISKSKITRDELVLLQPNLTLTEDHVTLSISDDDIFGVGTFVWKRLRTEITEIKEAFEEYTTRMRMAADRPYVFEIDFDHHVDLDEFLECALNYIITDESLRADWEGCAAEIAIGYNRVESLTQIQTASATTEIVYNDSLNLSPLADVINNLVRKPKNTLLEKITWFEEGHRGGFHDRDRVSDSLVWLIIKHERNIYSRHSSFPLTKKLIDISSTSPKLINLLFTHVHDAAYLCFLLSHRPTNHIGLIGLYKNISRVGRPISDKVAYERIWQDLVWSQGLEIYCLAYEDHFEYTDIHSAIDSICEMVAWFADHEITRSSRTQVIADTRLASLRNAITSISYLAPHGDKHNLIENHLPLLAVIIEQRATLNRKAFEPIPLGEWIIAFWAIELTQTNQNLESNEALKKLCEVLISSYLNTLKERLDGRWYGGDDPLAVDELPWGQLHECLTKGQRAKWIFALETCDDREKNLSAERSSNLNSAVRLHLRVLLQLFTVARDSQTRNDISSELISLTRRFGFAHDHYSGALNYSNDNSDYSPIRLWPTFCEAVNEFNDDQFYDLLTVLAPAITPLSALFTLLEKTIPEQRKEQIESIIKGRDIEQESPNWIPEIFEIVLKAANNGHIDIAKHFLNSIRNSAHKTHKNKIEELTDKVELKSIFDNAEPDIKEKRELIRNFKTANDSKEVVRSVNEFKNYLIASLNITIDSDTSIRQFAQLVKAAPTLQHATGLIKSALSAPASPESSKQLRGHFKTWASIFKMSGPDLKKSELPDEELRSILQLCLKTTHLNEFGEFWGMATTRQRNSYQFAAERAEYLSRSGRRHEALSYIQTLRSDETVLPPFAIDELSSIESSLLSQQTNYLPQLTSSQGPTINSVQTDLRTSWLRIRALNANDQSQILMEPNNSIDTYLLQIIEQVGNELLLRNGNLLRKKADAGSSVIPLDDEDMINDWLVSLIKQRMNFVGWTVHDQSRMGWSASGQQVGETDGWIQDGNGNLVSVIEAFRLGDKIDRTVIKKHLDKVCGYNSTGTSPIFIVIYTASDDFPKLCSEYEKYVRNLEYKGFEIGRPRNLRRKIMHMPKATAWYYEEIRYVNDTAINVYHQLLNLKPPSQAI</sequence>
<comment type="caution">
    <text evidence="1">The sequence shown here is derived from an EMBL/GenBank/DDBJ whole genome shotgun (WGS) entry which is preliminary data.</text>
</comment>
<reference evidence="1" key="1">
    <citation type="submission" date="2020-12" db="EMBL/GenBank/DDBJ databases">
        <title>Comparative genomic insights into the epidemiology and virulence of plant pathogenic Pseudomonads from Turkey.</title>
        <authorList>
            <person name="Dillon M."/>
            <person name="Ruiz-Bedoya T."/>
            <person name="Bendalovic-Torma C."/>
            <person name="Guttman K.M."/>
            <person name="Kwak H."/>
            <person name="Middleton M.A."/>
            <person name="Wang P.W."/>
            <person name="Horuz S."/>
            <person name="Aysan Y."/>
            <person name="Guttman D.S."/>
        </authorList>
    </citation>
    <scope>NUCLEOTIDE SEQUENCE</scope>
    <source>
        <strain evidence="1">CT_2_2</strain>
    </source>
</reference>
<gene>
    <name evidence="1" type="ORF">YA0595_02170</name>
</gene>